<dbReference type="InterPro" id="IPR029068">
    <property type="entry name" value="Glyas_Bleomycin-R_OHBP_Dase"/>
</dbReference>
<keyword evidence="2" id="KW-1185">Reference proteome</keyword>
<accession>A0ABV7JSY0</accession>
<dbReference type="Gene3D" id="3.10.180.10">
    <property type="entry name" value="2,3-Dihydroxybiphenyl 1,2-Dioxygenase, domain 1"/>
    <property type="match status" value="1"/>
</dbReference>
<gene>
    <name evidence="1" type="ORF">ACFOET_19715</name>
</gene>
<reference evidence="2" key="1">
    <citation type="journal article" date="2019" name="Int. J. Syst. Evol. Microbiol.">
        <title>The Global Catalogue of Microorganisms (GCM) 10K type strain sequencing project: providing services to taxonomists for standard genome sequencing and annotation.</title>
        <authorList>
            <consortium name="The Broad Institute Genomics Platform"/>
            <consortium name="The Broad Institute Genome Sequencing Center for Infectious Disease"/>
            <person name="Wu L."/>
            <person name="Ma J."/>
        </authorList>
    </citation>
    <scope>NUCLEOTIDE SEQUENCE [LARGE SCALE GENOMIC DNA]</scope>
    <source>
        <strain evidence="2">KCTC 52416</strain>
    </source>
</reference>
<proteinExistence type="predicted"/>
<protein>
    <recommendedName>
        <fullName evidence="3">VOC domain-containing protein</fullName>
    </recommendedName>
</protein>
<evidence type="ECO:0000313" key="1">
    <source>
        <dbReference type="EMBL" id="MFC3199856.1"/>
    </source>
</evidence>
<dbReference type="EMBL" id="JBHRTA010000061">
    <property type="protein sequence ID" value="MFC3199856.1"/>
    <property type="molecule type" value="Genomic_DNA"/>
</dbReference>
<dbReference type="RefSeq" id="WP_379025884.1">
    <property type="nucleotide sequence ID" value="NZ_JBHRTA010000061.1"/>
</dbReference>
<name>A0ABV7JSY0_9SPHI</name>
<dbReference type="SUPFAM" id="SSF54593">
    <property type="entry name" value="Glyoxalase/Bleomycin resistance protein/Dihydroxybiphenyl dioxygenase"/>
    <property type="match status" value="1"/>
</dbReference>
<comment type="caution">
    <text evidence="1">The sequence shown here is derived from an EMBL/GenBank/DDBJ whole genome shotgun (WGS) entry which is preliminary data.</text>
</comment>
<sequence length="244" mass="27274">MADNMVQSAWVTVPTLPCVAIEETLSFWEMLGFEITYKQTRPYQYGIVTRGGSELHFGRVKGMEASSNLYNGCLVMVPDAAEVYQEFTAVFKKRLGKIPHTGIPRISRMKPGTTRFTLTDVSGNSIIFIDSSAEEKDQETWEKADDKNQSPLQRAVAMAIRFRDYKEDEQAAAKTLDVALRKAKNEENTTIAEALIIRMDLAVFMDNSARASECSKLLSQLDLPEGEVGRLMQKHGIDPPKDAS</sequence>
<evidence type="ECO:0008006" key="3">
    <source>
        <dbReference type="Google" id="ProtNLM"/>
    </source>
</evidence>
<dbReference type="Proteomes" id="UP001595526">
    <property type="component" value="Unassembled WGS sequence"/>
</dbReference>
<evidence type="ECO:0000313" key="2">
    <source>
        <dbReference type="Proteomes" id="UP001595526"/>
    </source>
</evidence>
<organism evidence="1 2">
    <name type="scientific">Parapedobacter deserti</name>
    <dbReference type="NCBI Taxonomy" id="1912957"/>
    <lineage>
        <taxon>Bacteria</taxon>
        <taxon>Pseudomonadati</taxon>
        <taxon>Bacteroidota</taxon>
        <taxon>Sphingobacteriia</taxon>
        <taxon>Sphingobacteriales</taxon>
        <taxon>Sphingobacteriaceae</taxon>
        <taxon>Parapedobacter</taxon>
    </lineage>
</organism>